<gene>
    <name evidence="2" type="ORF">GCM10008106_22250</name>
</gene>
<dbReference type="EMBL" id="BMYF01000013">
    <property type="protein sequence ID" value="GHB40695.1"/>
    <property type="molecule type" value="Genomic_DNA"/>
</dbReference>
<dbReference type="PANTHER" id="PTHR35810:SF1">
    <property type="entry name" value="CYTOPLASMIC PROTEIN"/>
    <property type="match status" value="1"/>
</dbReference>
<dbReference type="PANTHER" id="PTHR35810">
    <property type="entry name" value="CYTOPLASMIC PROTEIN-RELATED"/>
    <property type="match status" value="1"/>
</dbReference>
<dbReference type="AlphaFoldDB" id="A0A8J3CY51"/>
<dbReference type="Proteomes" id="UP000642809">
    <property type="component" value="Unassembled WGS sequence"/>
</dbReference>
<feature type="domain" description="Fido" evidence="1">
    <location>
        <begin position="202"/>
        <end position="332"/>
    </location>
</feature>
<reference evidence="2" key="1">
    <citation type="journal article" date="2014" name="Int. J. Syst. Evol. Microbiol.">
        <title>Complete genome sequence of Corynebacterium casei LMG S-19264T (=DSM 44701T), isolated from a smear-ripened cheese.</title>
        <authorList>
            <consortium name="US DOE Joint Genome Institute (JGI-PGF)"/>
            <person name="Walter F."/>
            <person name="Albersmeier A."/>
            <person name="Kalinowski J."/>
            <person name="Ruckert C."/>
        </authorList>
    </citation>
    <scope>NUCLEOTIDE SEQUENCE</scope>
    <source>
        <strain evidence="2">KCTC 23224</strain>
    </source>
</reference>
<keyword evidence="3" id="KW-1185">Reference proteome</keyword>
<dbReference type="Pfam" id="PF02661">
    <property type="entry name" value="Fic"/>
    <property type="match status" value="1"/>
</dbReference>
<proteinExistence type="predicted"/>
<protein>
    <submittedName>
        <fullName evidence="2">Cytochrome c</fullName>
    </submittedName>
</protein>
<dbReference type="InterPro" id="IPR011204">
    <property type="entry name" value="Virulence_RhuM-like"/>
</dbReference>
<dbReference type="Gene3D" id="1.20.120.1870">
    <property type="entry name" value="Fic/DOC protein, Fido domain"/>
    <property type="match status" value="1"/>
</dbReference>
<accession>A0A8J3CY51</accession>
<evidence type="ECO:0000259" key="1">
    <source>
        <dbReference type="PROSITE" id="PS51459"/>
    </source>
</evidence>
<name>A0A8J3CY51_9BACT</name>
<organism evidence="2 3">
    <name type="scientific">Mongoliitalea lutea</name>
    <dbReference type="NCBI Taxonomy" id="849756"/>
    <lineage>
        <taxon>Bacteria</taxon>
        <taxon>Pseudomonadati</taxon>
        <taxon>Bacteroidota</taxon>
        <taxon>Cytophagia</taxon>
        <taxon>Cytophagales</taxon>
        <taxon>Cyclobacteriaceae</taxon>
        <taxon>Mongoliitalea</taxon>
    </lineage>
</organism>
<reference evidence="2" key="2">
    <citation type="submission" date="2020-09" db="EMBL/GenBank/DDBJ databases">
        <authorList>
            <person name="Sun Q."/>
            <person name="Kim S."/>
        </authorList>
    </citation>
    <scope>NUCLEOTIDE SEQUENCE</scope>
    <source>
        <strain evidence="2">KCTC 23224</strain>
    </source>
</reference>
<dbReference type="InterPro" id="IPR036597">
    <property type="entry name" value="Fido-like_dom_sf"/>
</dbReference>
<dbReference type="InterPro" id="IPR006440">
    <property type="entry name" value="Doc"/>
</dbReference>
<evidence type="ECO:0000313" key="3">
    <source>
        <dbReference type="Proteomes" id="UP000642809"/>
    </source>
</evidence>
<dbReference type="NCBIfam" id="TIGR01550">
    <property type="entry name" value="DOC_P1"/>
    <property type="match status" value="1"/>
</dbReference>
<dbReference type="PROSITE" id="PS51459">
    <property type="entry name" value="FIDO"/>
    <property type="match status" value="1"/>
</dbReference>
<dbReference type="Pfam" id="PF13310">
    <property type="entry name" value="Virulence_RhuM"/>
    <property type="match status" value="1"/>
</dbReference>
<comment type="caution">
    <text evidence="2">The sequence shown here is derived from an EMBL/GenBank/DDBJ whole genome shotgun (WGS) entry which is preliminary data.</text>
</comment>
<dbReference type="GO" id="GO:0016301">
    <property type="term" value="F:kinase activity"/>
    <property type="evidence" value="ECO:0007669"/>
    <property type="project" value="InterPro"/>
</dbReference>
<dbReference type="SUPFAM" id="SSF140931">
    <property type="entry name" value="Fic-like"/>
    <property type="match status" value="1"/>
</dbReference>
<evidence type="ECO:0000313" key="2">
    <source>
        <dbReference type="EMBL" id="GHB40695.1"/>
    </source>
</evidence>
<dbReference type="RefSeq" id="WP_189582273.1">
    <property type="nucleotide sequence ID" value="NZ_BMYF01000013.1"/>
</dbReference>
<dbReference type="InterPro" id="IPR053737">
    <property type="entry name" value="Type_II_TA_Toxin"/>
</dbReference>
<sequence length="336" mass="38777">METVDFNSEIVVFKPSQGSNEFEIILDGEHDTVWVTEQQLVELFGKARRTIGEHIRNIYKEGELEKESTWRNFRQVQKEGERKVKRAVSTYNLDVVISVGYRVKSPVGIEFRKWATQRLKDYLVKGYAINSELLSKQGQKIIQLENQLDILRERTFESQRVLTEGFLDIISKYSKSFELLNRYDSEDLQLDNLSKEIIYVINYDDVKKAIHQLKKELVQKGEAGELFGNEKDDSFQGILGSISQTVFGELAYPTIEEQAAQLLYSVIKGHAFSDGNKRIGSFLFVWFLEQNSYHLDERGVRKINENTLVALALAVAQSLPEQRDLMIKLIVNLLKN</sequence>
<dbReference type="InterPro" id="IPR003812">
    <property type="entry name" value="Fido"/>
</dbReference>